<accession>A0A564Y485</accession>
<dbReference type="EMBL" id="CABIJS010000077">
    <property type="protein sequence ID" value="VUZ42097.1"/>
    <property type="molecule type" value="Genomic_DNA"/>
</dbReference>
<organism evidence="1 2">
    <name type="scientific">Hymenolepis diminuta</name>
    <name type="common">Rat tapeworm</name>
    <dbReference type="NCBI Taxonomy" id="6216"/>
    <lineage>
        <taxon>Eukaryota</taxon>
        <taxon>Metazoa</taxon>
        <taxon>Spiralia</taxon>
        <taxon>Lophotrochozoa</taxon>
        <taxon>Platyhelminthes</taxon>
        <taxon>Cestoda</taxon>
        <taxon>Eucestoda</taxon>
        <taxon>Cyclophyllidea</taxon>
        <taxon>Hymenolepididae</taxon>
        <taxon>Hymenolepis</taxon>
    </lineage>
</organism>
<evidence type="ECO:0000313" key="2">
    <source>
        <dbReference type="Proteomes" id="UP000321570"/>
    </source>
</evidence>
<dbReference type="AlphaFoldDB" id="A0A564Y485"/>
<evidence type="ECO:0000313" key="1">
    <source>
        <dbReference type="EMBL" id="VUZ42097.1"/>
    </source>
</evidence>
<keyword evidence="2" id="KW-1185">Reference proteome</keyword>
<protein>
    <submittedName>
        <fullName evidence="1">Uncharacterized protein</fullName>
    </submittedName>
</protein>
<gene>
    <name evidence="1" type="ORF">WMSIL1_LOCUS2643</name>
</gene>
<dbReference type="Proteomes" id="UP000321570">
    <property type="component" value="Unassembled WGS sequence"/>
</dbReference>
<name>A0A564Y485_HYMDI</name>
<sequence>MGMDPVSSNSADEPVNRCTTFNDFFRIAFVLVKIPKPECSAHYLCPPSPSFNRKTYEIRILGPDEQHSLHIVVPSDTRRSLARCRALTPQDFSPSCPAKHSCQEPCCLTRCDHPNLASKLPTILHVVITDRGHTYDLGLPVAKLVVITLQ</sequence>
<proteinExistence type="predicted"/>
<reference evidence="1 2" key="1">
    <citation type="submission" date="2019-07" db="EMBL/GenBank/DDBJ databases">
        <authorList>
            <person name="Jastrzebski P J."/>
            <person name="Paukszto L."/>
            <person name="Jastrzebski P J."/>
        </authorList>
    </citation>
    <scope>NUCLEOTIDE SEQUENCE [LARGE SCALE GENOMIC DNA]</scope>
    <source>
        <strain evidence="1 2">WMS-il1</strain>
    </source>
</reference>